<dbReference type="GO" id="GO:0052816">
    <property type="term" value="F:long-chain fatty acyl-CoA hydrolase activity"/>
    <property type="evidence" value="ECO:0007669"/>
    <property type="project" value="TreeGrafter"/>
</dbReference>
<reference evidence="5 6" key="1">
    <citation type="submission" date="2016-10" db="EMBL/GenBank/DDBJ databases">
        <authorList>
            <person name="de Groot N.N."/>
        </authorList>
    </citation>
    <scope>NUCLEOTIDE SEQUENCE [LARGE SCALE GENOMIC DNA]</scope>
    <source>
        <strain evidence="5 6">DSM 25186</strain>
    </source>
</reference>
<evidence type="ECO:0000256" key="2">
    <source>
        <dbReference type="ARBA" id="ARBA00022801"/>
    </source>
</evidence>
<dbReference type="Proteomes" id="UP000198510">
    <property type="component" value="Unassembled WGS sequence"/>
</dbReference>
<dbReference type="RefSeq" id="WP_089687985.1">
    <property type="nucleotide sequence ID" value="NZ_FNFO01000014.1"/>
</dbReference>
<evidence type="ECO:0000256" key="3">
    <source>
        <dbReference type="PROSITE-ProRule" id="PRU01106"/>
    </source>
</evidence>
<comment type="similarity">
    <text evidence="1">Belongs to the acyl coenzyme A hydrolase family.</text>
</comment>
<keyword evidence="2 3" id="KW-0378">Hydrolase</keyword>
<dbReference type="InterPro" id="IPR033120">
    <property type="entry name" value="HOTDOG_ACOT"/>
</dbReference>
<feature type="domain" description="HotDog ACOT-type" evidence="4">
    <location>
        <begin position="8"/>
        <end position="120"/>
    </location>
</feature>
<keyword evidence="6" id="KW-1185">Reference proteome</keyword>
<dbReference type="PANTHER" id="PTHR11049">
    <property type="entry name" value="ACYL COENZYME A THIOESTER HYDROLASE"/>
    <property type="match status" value="1"/>
</dbReference>
<dbReference type="GO" id="GO:0009062">
    <property type="term" value="P:fatty acid catabolic process"/>
    <property type="evidence" value="ECO:0007669"/>
    <property type="project" value="TreeGrafter"/>
</dbReference>
<organism evidence="5 6">
    <name type="scientific">Catalinimonas alkaloidigena</name>
    <dbReference type="NCBI Taxonomy" id="1075417"/>
    <lineage>
        <taxon>Bacteria</taxon>
        <taxon>Pseudomonadati</taxon>
        <taxon>Bacteroidota</taxon>
        <taxon>Cytophagia</taxon>
        <taxon>Cytophagales</taxon>
        <taxon>Catalimonadaceae</taxon>
        <taxon>Catalinimonas</taxon>
    </lineage>
</organism>
<name>A0A1G9TQ85_9BACT</name>
<dbReference type="GO" id="GO:0006637">
    <property type="term" value="P:acyl-CoA metabolic process"/>
    <property type="evidence" value="ECO:0007669"/>
    <property type="project" value="TreeGrafter"/>
</dbReference>
<dbReference type="InterPro" id="IPR029069">
    <property type="entry name" value="HotDog_dom_sf"/>
</dbReference>
<evidence type="ECO:0000313" key="5">
    <source>
        <dbReference type="EMBL" id="SDM49936.1"/>
    </source>
</evidence>
<dbReference type="Pfam" id="PF03061">
    <property type="entry name" value="4HBT"/>
    <property type="match status" value="1"/>
</dbReference>
<proteinExistence type="inferred from homology"/>
<sequence length="134" mass="15155">MTSDDKRTRAETRVFMAVFPHTTNHYDTLFGGTTLKVMDEVAFICATRFSRKKMVTVASDRVDFNHPIPSGTLVEFIAHIAHVGRTSLKIQVDVFVEEMYAEHRERAVSGTFTLVAIDDDRQPIPVLDTPDRSL</sequence>
<dbReference type="InterPro" id="IPR040170">
    <property type="entry name" value="Cytosol_ACT"/>
</dbReference>
<dbReference type="InterPro" id="IPR006683">
    <property type="entry name" value="Thioestr_dom"/>
</dbReference>
<dbReference type="SUPFAM" id="SSF54637">
    <property type="entry name" value="Thioesterase/thiol ester dehydrase-isomerase"/>
    <property type="match status" value="1"/>
</dbReference>
<evidence type="ECO:0000259" key="4">
    <source>
        <dbReference type="PROSITE" id="PS51770"/>
    </source>
</evidence>
<gene>
    <name evidence="5" type="ORF">SAMN05421823_11488</name>
</gene>
<dbReference type="PANTHER" id="PTHR11049:SF24">
    <property type="entry name" value="CYTOSOLIC ACYL COENZYME A THIOESTER HYDROLASE"/>
    <property type="match status" value="1"/>
</dbReference>
<accession>A0A1G9TQ85</accession>
<dbReference type="AlphaFoldDB" id="A0A1G9TQ85"/>
<dbReference type="Gene3D" id="3.10.129.10">
    <property type="entry name" value="Hotdog Thioesterase"/>
    <property type="match status" value="1"/>
</dbReference>
<dbReference type="STRING" id="1075417.SAMN05421823_11488"/>
<evidence type="ECO:0000256" key="1">
    <source>
        <dbReference type="ARBA" id="ARBA00010458"/>
    </source>
</evidence>
<protein>
    <submittedName>
        <fullName evidence="5">Acyl-CoA hydrolase</fullName>
    </submittedName>
</protein>
<dbReference type="PROSITE" id="PS51770">
    <property type="entry name" value="HOTDOG_ACOT"/>
    <property type="match status" value="1"/>
</dbReference>
<dbReference type="GO" id="GO:0005829">
    <property type="term" value="C:cytosol"/>
    <property type="evidence" value="ECO:0007669"/>
    <property type="project" value="TreeGrafter"/>
</dbReference>
<evidence type="ECO:0000313" key="6">
    <source>
        <dbReference type="Proteomes" id="UP000198510"/>
    </source>
</evidence>
<dbReference type="EMBL" id="FNFO01000014">
    <property type="protein sequence ID" value="SDM49936.1"/>
    <property type="molecule type" value="Genomic_DNA"/>
</dbReference>
<dbReference type="CDD" id="cd03442">
    <property type="entry name" value="BFIT_BACH"/>
    <property type="match status" value="1"/>
</dbReference>
<dbReference type="OrthoDB" id="9791628at2"/>